<evidence type="ECO:0000313" key="2">
    <source>
        <dbReference type="EMBL" id="MBU9723928.1"/>
    </source>
</evidence>
<proteinExistence type="predicted"/>
<dbReference type="Proteomes" id="UP000790580">
    <property type="component" value="Unassembled WGS sequence"/>
</dbReference>
<name>A0ABS6JZB3_9BACI</name>
<sequence>MAERLKKIMIVFCILIVWPFHIGGAEETGGENSLWRELNKTSDTVLNYVKEGHYDEAKQILDKFSNQFLAIRASDYHLSMSELRVITTTFDEAMEATVAVSMSHEDRVAHVSKLRLLVDVYDTSHQPLWHETKNSLVQPLLLMQEAVTEGDVEAYERALHRFLKNFDTVSPAWSVGLPIETYQQISAQLEYLKSIKEINGSNISDHLNLIEDQLHSIYDGSEDSSSDPSLIWVMLTIGGAILFSLSYTGWQKYRAEREKEKKLKRKRRKI</sequence>
<accession>A0ABS6JZB3</accession>
<evidence type="ECO:0000256" key="1">
    <source>
        <dbReference type="SAM" id="Phobius"/>
    </source>
</evidence>
<evidence type="ECO:0000313" key="3">
    <source>
        <dbReference type="Proteomes" id="UP000790580"/>
    </source>
</evidence>
<comment type="caution">
    <text evidence="2">The sequence shown here is derived from an EMBL/GenBank/DDBJ whole genome shotgun (WGS) entry which is preliminary data.</text>
</comment>
<dbReference type="Pfam" id="PF09577">
    <property type="entry name" value="Spore_YpjB"/>
    <property type="match status" value="1"/>
</dbReference>
<keyword evidence="1" id="KW-0812">Transmembrane</keyword>
<feature type="transmembrane region" description="Helical" evidence="1">
    <location>
        <begin position="230"/>
        <end position="250"/>
    </location>
</feature>
<gene>
    <name evidence="2" type="ORF">KS407_21125</name>
</gene>
<keyword evidence="1" id="KW-0472">Membrane</keyword>
<dbReference type="EMBL" id="JAHQCR010000088">
    <property type="protein sequence ID" value="MBU9723928.1"/>
    <property type="molecule type" value="Genomic_DNA"/>
</dbReference>
<dbReference type="RefSeq" id="WP_176371365.1">
    <property type="nucleotide sequence ID" value="NZ_JAHQCR010000088.1"/>
</dbReference>
<protein>
    <submittedName>
        <fullName evidence="2">Sporulation protein YpjB</fullName>
    </submittedName>
</protein>
<reference evidence="2 3" key="1">
    <citation type="submission" date="2021-06" db="EMBL/GenBank/DDBJ databases">
        <title>Bacillus sp. RD4P76, an endophyte from a halophyte.</title>
        <authorList>
            <person name="Sun J.-Q."/>
        </authorList>
    </citation>
    <scope>NUCLEOTIDE SEQUENCE [LARGE SCALE GENOMIC DNA]</scope>
    <source>
        <strain evidence="2 3">JCM 17098</strain>
    </source>
</reference>
<dbReference type="InterPro" id="IPR014231">
    <property type="entry name" value="Spore_YpjB"/>
</dbReference>
<keyword evidence="3" id="KW-1185">Reference proteome</keyword>
<keyword evidence="1" id="KW-1133">Transmembrane helix</keyword>
<organism evidence="2 3">
    <name type="scientific">Evansella alkalicola</name>
    <dbReference type="NCBI Taxonomy" id="745819"/>
    <lineage>
        <taxon>Bacteria</taxon>
        <taxon>Bacillati</taxon>
        <taxon>Bacillota</taxon>
        <taxon>Bacilli</taxon>
        <taxon>Bacillales</taxon>
        <taxon>Bacillaceae</taxon>
        <taxon>Evansella</taxon>
    </lineage>
</organism>